<evidence type="ECO:0000256" key="1">
    <source>
        <dbReference type="SAM" id="Phobius"/>
    </source>
</evidence>
<keyword evidence="1" id="KW-0472">Membrane</keyword>
<dbReference type="AlphaFoldDB" id="J9FSE5"/>
<protein>
    <submittedName>
        <fullName evidence="2">Uncharacterized protein</fullName>
    </submittedName>
</protein>
<accession>J9FSE5</accession>
<feature type="transmembrane region" description="Helical" evidence="1">
    <location>
        <begin position="80"/>
        <end position="110"/>
    </location>
</feature>
<name>J9FSE5_9ZZZZ</name>
<proteinExistence type="predicted"/>
<gene>
    <name evidence="2" type="ORF">EVA_14466</name>
</gene>
<keyword evidence="1" id="KW-1133">Transmembrane helix</keyword>
<keyword evidence="1" id="KW-0812">Transmembrane</keyword>
<organism evidence="2">
    <name type="scientific">gut metagenome</name>
    <dbReference type="NCBI Taxonomy" id="749906"/>
    <lineage>
        <taxon>unclassified sequences</taxon>
        <taxon>metagenomes</taxon>
        <taxon>organismal metagenomes</taxon>
    </lineage>
</organism>
<dbReference type="EMBL" id="AMCI01004767">
    <property type="protein sequence ID" value="EJW97423.1"/>
    <property type="molecule type" value="Genomic_DNA"/>
</dbReference>
<evidence type="ECO:0000313" key="2">
    <source>
        <dbReference type="EMBL" id="EJW97423.1"/>
    </source>
</evidence>
<sequence length="318" mass="36194">MLKVVTIFRRSKGVVEFFVVSILGHEFQECAYIVLVYERIGCEVNAEELLEVKVIIFVMTKVLQHVTETVGADVKPRQALVWIFLTGVCLGPTLLGFLLHVVVPTVYFFLAEKFENVVRGSRKVESFHLLVLLELGHHRFSLVCTDALMSLINNEEIPAFLEKLVVFVKLAFLVYRFRPAYVLYGGKVDVFIVRVLLRILFQHFKSAGYFLTIDMQLALETGDIVKSGQLQEFEILVPAVTHGRAVSENQHAVERFALDHLKGTQGLAKTHFGIPQHFGTVCKLGKRLVDGCFLLLSQYNFSLLFSYRHNLPVFFIKE</sequence>
<reference evidence="2" key="1">
    <citation type="journal article" date="2012" name="PLoS ONE">
        <title>Gene sets for utilization of primary and secondary nutrition supplies in the distal gut of endangered iberian lynx.</title>
        <authorList>
            <person name="Alcaide M."/>
            <person name="Messina E."/>
            <person name="Richter M."/>
            <person name="Bargiela R."/>
            <person name="Peplies J."/>
            <person name="Huws S.A."/>
            <person name="Newbold C.J."/>
            <person name="Golyshin P.N."/>
            <person name="Simon M.A."/>
            <person name="Lopez G."/>
            <person name="Yakimov M.M."/>
            <person name="Ferrer M."/>
        </authorList>
    </citation>
    <scope>NUCLEOTIDE SEQUENCE</scope>
</reference>
<comment type="caution">
    <text evidence="2">The sequence shown here is derived from an EMBL/GenBank/DDBJ whole genome shotgun (WGS) entry which is preliminary data.</text>
</comment>